<keyword evidence="3" id="KW-0548">Nucleotidyltransferase</keyword>
<evidence type="ECO:0000259" key="2">
    <source>
        <dbReference type="Pfam" id="PF01471"/>
    </source>
</evidence>
<dbReference type="Pfam" id="PF01471">
    <property type="entry name" value="PG_binding_1"/>
    <property type="match status" value="1"/>
</dbReference>
<gene>
    <name evidence="3" type="ORF">HELGO_WM19311</name>
</gene>
<keyword evidence="3" id="KW-0695">RNA-directed DNA polymerase</keyword>
<keyword evidence="3" id="KW-0808">Transferase</keyword>
<organism evidence="3">
    <name type="scientific">uncultured Sulfurovum sp</name>
    <dbReference type="NCBI Taxonomy" id="269237"/>
    <lineage>
        <taxon>Bacteria</taxon>
        <taxon>Pseudomonadati</taxon>
        <taxon>Campylobacterota</taxon>
        <taxon>Epsilonproteobacteria</taxon>
        <taxon>Campylobacterales</taxon>
        <taxon>Sulfurovaceae</taxon>
        <taxon>Sulfurovum</taxon>
        <taxon>environmental samples</taxon>
    </lineage>
</organism>
<dbReference type="EC" id="2.7.7.49" evidence="3"/>
<name>A0A6S6U253_9BACT</name>
<keyword evidence="1" id="KW-0732">Signal</keyword>
<dbReference type="SUPFAM" id="SSF47090">
    <property type="entry name" value="PGBD-like"/>
    <property type="match status" value="1"/>
</dbReference>
<sequence>MTIKETFKLSLIAVAVVTSAQAAAIDGDDLPPAQPGQCFTKAFFPAKYATSTERVLASEASEKVQIIPAQYGWGTEKIKVTDGTQRTVTVPATYKTVYERVLSKQASKTWRTALGNNAPEASDTLMNAAQAAGMNTGAAQPGTCFYECYAPAKYQKITEKVLASEASERIVAVPAKYNTVTKRILVSEGTEKLVESPAQYKNVKERVMVSPARTEWKKTKCGDRGCNQSEVVCLVEIPAVYKTVTKKVVAKPVATRKVTTPPVYKTVNIQQLVTPASSRSIPVPATYKTVTQTQKVANGTYGWTNSPSNCSNAISTGSSSYNGDNSASGNGNGSGAGAGMAAGSRLSASAKPTGNKVCLTATPSQYNKVSKRVVATPARTKVVTTPAKYTTVKVKKLISPASERRMPIPATYKTVTKKRMVADGYAKWVPIVCETSMNTGMIQNVQKALRSAGYYNGPIDGIWGSASKAGARAYQKAKGLPVAGLSVATMQSLGLY</sequence>
<accession>A0A6S6U253</accession>
<feature type="chain" id="PRO_5027701346" evidence="1">
    <location>
        <begin position="25"/>
        <end position="496"/>
    </location>
</feature>
<feature type="signal peptide" evidence="1">
    <location>
        <begin position="1"/>
        <end position="24"/>
    </location>
</feature>
<reference evidence="3" key="1">
    <citation type="submission" date="2020-01" db="EMBL/GenBank/DDBJ databases">
        <authorList>
            <person name="Meier V. D."/>
            <person name="Meier V D."/>
        </authorList>
    </citation>
    <scope>NUCLEOTIDE SEQUENCE</scope>
    <source>
        <strain evidence="3">HLG_WM_MAG_02</strain>
    </source>
</reference>
<feature type="domain" description="Peptidoglycan binding-like" evidence="2">
    <location>
        <begin position="442"/>
        <end position="482"/>
    </location>
</feature>
<dbReference type="InterPro" id="IPR036365">
    <property type="entry name" value="PGBD-like_sf"/>
</dbReference>
<protein>
    <submittedName>
        <fullName evidence="3">Retron-type RNA-directed DNA polymerase (EC)</fullName>
        <ecNumber evidence="3">2.7.7.49</ecNumber>
    </submittedName>
</protein>
<dbReference type="EMBL" id="CACVAZ010000135">
    <property type="protein sequence ID" value="CAA6820809.1"/>
    <property type="molecule type" value="Genomic_DNA"/>
</dbReference>
<dbReference type="InterPro" id="IPR036366">
    <property type="entry name" value="PGBDSf"/>
</dbReference>
<dbReference type="GO" id="GO:0003964">
    <property type="term" value="F:RNA-directed DNA polymerase activity"/>
    <property type="evidence" value="ECO:0007669"/>
    <property type="project" value="UniProtKB-KW"/>
</dbReference>
<evidence type="ECO:0000256" key="1">
    <source>
        <dbReference type="SAM" id="SignalP"/>
    </source>
</evidence>
<proteinExistence type="predicted"/>
<dbReference type="Gene3D" id="1.10.101.10">
    <property type="entry name" value="PGBD-like superfamily/PGBD"/>
    <property type="match status" value="1"/>
</dbReference>
<evidence type="ECO:0000313" key="3">
    <source>
        <dbReference type="EMBL" id="CAA6820809.1"/>
    </source>
</evidence>
<dbReference type="InterPro" id="IPR002477">
    <property type="entry name" value="Peptidoglycan-bd-like"/>
</dbReference>
<dbReference type="AlphaFoldDB" id="A0A6S6U253"/>